<dbReference type="PIRSF" id="PIRSF006487">
    <property type="entry name" value="GcvT"/>
    <property type="match status" value="1"/>
</dbReference>
<dbReference type="KEGG" id="sapp:SAC06_09365"/>
<protein>
    <submittedName>
        <fullName evidence="3">Folate-binding protein</fullName>
    </submittedName>
</protein>
<evidence type="ECO:0000256" key="1">
    <source>
        <dbReference type="ARBA" id="ARBA00022946"/>
    </source>
</evidence>
<dbReference type="InterPro" id="IPR027266">
    <property type="entry name" value="TrmE/GcvT-like"/>
</dbReference>
<evidence type="ECO:0000256" key="2">
    <source>
        <dbReference type="SAM" id="MobiDB-lite"/>
    </source>
</evidence>
<dbReference type="AlphaFoldDB" id="A0AAU7V760"/>
<dbReference type="GO" id="GO:0016226">
    <property type="term" value="P:iron-sulfur cluster assembly"/>
    <property type="evidence" value="ECO:0007669"/>
    <property type="project" value="TreeGrafter"/>
</dbReference>
<dbReference type="NCBIfam" id="TIGR03317">
    <property type="entry name" value="ygfZ_signature"/>
    <property type="match status" value="1"/>
</dbReference>
<dbReference type="RefSeq" id="WP_350258040.1">
    <property type="nucleotide sequence ID" value="NZ_CP138335.1"/>
</dbReference>
<feature type="compositionally biased region" description="Basic and acidic residues" evidence="2">
    <location>
        <begin position="348"/>
        <end position="358"/>
    </location>
</feature>
<proteinExistence type="predicted"/>
<feature type="region of interest" description="Disordered" evidence="2">
    <location>
        <begin position="332"/>
        <end position="366"/>
    </location>
</feature>
<dbReference type="PANTHER" id="PTHR22602">
    <property type="entry name" value="TRANSFERASE CAF17, MITOCHONDRIAL-RELATED"/>
    <property type="match status" value="1"/>
</dbReference>
<organism evidence="3">
    <name type="scientific">Scrofimicrobium appendicitidis</name>
    <dbReference type="NCBI Taxonomy" id="3079930"/>
    <lineage>
        <taxon>Bacteria</taxon>
        <taxon>Bacillati</taxon>
        <taxon>Actinomycetota</taxon>
        <taxon>Actinomycetes</taxon>
        <taxon>Actinomycetales</taxon>
        <taxon>Actinomycetaceae</taxon>
        <taxon>Scrofimicrobium</taxon>
    </lineage>
</organism>
<dbReference type="InterPro" id="IPR045179">
    <property type="entry name" value="YgfZ/GcvT"/>
</dbReference>
<dbReference type="Gene3D" id="3.30.1360.120">
    <property type="entry name" value="Probable tRNA modification gtpase trme, domain 1"/>
    <property type="match status" value="1"/>
</dbReference>
<keyword evidence="1" id="KW-0809">Transit peptide</keyword>
<gene>
    <name evidence="3" type="ORF">SAC06_09365</name>
</gene>
<dbReference type="InterPro" id="IPR017703">
    <property type="entry name" value="YgfZ/GCV_T_CS"/>
</dbReference>
<dbReference type="EMBL" id="CP138335">
    <property type="protein sequence ID" value="XBW07839.1"/>
    <property type="molecule type" value="Genomic_DNA"/>
</dbReference>
<accession>A0AAU7V760</accession>
<dbReference type="PANTHER" id="PTHR22602:SF0">
    <property type="entry name" value="TRANSFERASE CAF17, MITOCHONDRIAL-RELATED"/>
    <property type="match status" value="1"/>
</dbReference>
<evidence type="ECO:0000313" key="3">
    <source>
        <dbReference type="EMBL" id="XBW07839.1"/>
    </source>
</evidence>
<dbReference type="SUPFAM" id="SSF103025">
    <property type="entry name" value="Folate-binding domain"/>
    <property type="match status" value="1"/>
</dbReference>
<reference evidence="3" key="1">
    <citation type="submission" date="2023-11" db="EMBL/GenBank/DDBJ databases">
        <title>Scrofimicrobium hongkongense sp. nov., isolated from a patient with peritonitis.</title>
        <authorList>
            <person name="Lao H.Y."/>
            <person name="Wong A.Y.P."/>
            <person name="Ng T.L."/>
            <person name="Wong R.Y.L."/>
            <person name="Yau M.C.Y."/>
            <person name="Lam J.Y.W."/>
            <person name="Siu G.K.H."/>
        </authorList>
    </citation>
    <scope>NUCLEOTIDE SEQUENCE</scope>
    <source>
        <strain evidence="3">R131</strain>
    </source>
</reference>
<sequence length="366" mass="38819">MSDYLAGAVFAEGQVAPIHFGDPVTEQFEYEAGRALHPRGPVGLVTVTGADRLTWLTTLSSQDLAPLGEDGSSEMLLLDPNGRIQFAMGVVSQGDTVWLLTDPEPAPELAAFLESMKFMSRVEIRDRSADYQVFETAGGASPAGAEATWVDPWPGPSLGGARYFQGSHPGEAFQHRLMIVPVDRAAQFVADSGLGLAGSLAAEATRVAAWRPGWTSEVDDRTMPAELDWLRTAVHVSKGCYCGQESVARILNLGKPPRRLTFLQLDGSLSSIPAPGDPVELNGRPVGVITSVARHAEMGPIALALLKRSVDPAAPLTIGPIAAAQELIVPVEGKSDHSPSERPGAGLRRLDHGGRDIRTTGPGTVR</sequence>
<name>A0AAU7V760_9ACTO</name>